<evidence type="ECO:0000313" key="1">
    <source>
        <dbReference type="EMBL" id="QBK85465.1"/>
    </source>
</evidence>
<sequence length="125" mass="14722">MIVKKNYHKKMIKDIKMNADQQAKMAKVSYFANFLNPEMVRQFGNLGRYGGYVTVTCYNRSRLLHEPRTLCPNPDNFEICQKVENQYGRGIYVSKQDFTLTKEQFDDPNFWNSMGSMTKIFEPNE</sequence>
<name>A0A481YRX0_9VIRU</name>
<proteinExistence type="predicted"/>
<protein>
    <submittedName>
        <fullName evidence="1">Uncharacterized protein</fullName>
    </submittedName>
</protein>
<gene>
    <name evidence="1" type="ORF">LCMAC101_00520</name>
</gene>
<accession>A0A481YRX0</accession>
<dbReference type="EMBL" id="MK500327">
    <property type="protein sequence ID" value="QBK85465.1"/>
    <property type="molecule type" value="Genomic_DNA"/>
</dbReference>
<reference evidence="1" key="1">
    <citation type="journal article" date="2019" name="MBio">
        <title>Virus Genomes from Deep Sea Sediments Expand the Ocean Megavirome and Support Independent Origins of Viral Gigantism.</title>
        <authorList>
            <person name="Backstrom D."/>
            <person name="Yutin N."/>
            <person name="Jorgensen S.L."/>
            <person name="Dharamshi J."/>
            <person name="Homa F."/>
            <person name="Zaremba-Niedwiedzka K."/>
            <person name="Spang A."/>
            <person name="Wolf Y.I."/>
            <person name="Koonin E.V."/>
            <person name="Ettema T.J."/>
        </authorList>
    </citation>
    <scope>NUCLEOTIDE SEQUENCE</scope>
</reference>
<organism evidence="1">
    <name type="scientific">Marseillevirus LCMAC101</name>
    <dbReference type="NCBI Taxonomy" id="2506602"/>
    <lineage>
        <taxon>Viruses</taxon>
        <taxon>Varidnaviria</taxon>
        <taxon>Bamfordvirae</taxon>
        <taxon>Nucleocytoviricota</taxon>
        <taxon>Megaviricetes</taxon>
        <taxon>Pimascovirales</taxon>
        <taxon>Pimascovirales incertae sedis</taxon>
        <taxon>Marseilleviridae</taxon>
    </lineage>
</organism>